<protein>
    <submittedName>
        <fullName evidence="1">Uncharacterized protein</fullName>
    </submittedName>
</protein>
<sequence length="62" mass="6895">MCADSCIKLNFVLPCVIKTRVVSGCKICSSFNPELSYCSSMLVFALVLQRHTVEYGRCTSKN</sequence>
<evidence type="ECO:0000313" key="1">
    <source>
        <dbReference type="EMBL" id="JAD25372.1"/>
    </source>
</evidence>
<accession>A0A0A8YSE8</accession>
<reference evidence="1" key="1">
    <citation type="submission" date="2014-09" db="EMBL/GenBank/DDBJ databases">
        <authorList>
            <person name="Magalhaes I.L.F."/>
            <person name="Oliveira U."/>
            <person name="Santos F.R."/>
            <person name="Vidigal T.H.D.A."/>
            <person name="Brescovit A.D."/>
            <person name="Santos A.J."/>
        </authorList>
    </citation>
    <scope>NUCLEOTIDE SEQUENCE</scope>
    <source>
        <tissue evidence="1">Shoot tissue taken approximately 20 cm above the soil surface</tissue>
    </source>
</reference>
<proteinExistence type="predicted"/>
<reference evidence="1" key="2">
    <citation type="journal article" date="2015" name="Data Brief">
        <title>Shoot transcriptome of the giant reed, Arundo donax.</title>
        <authorList>
            <person name="Barrero R.A."/>
            <person name="Guerrero F.D."/>
            <person name="Moolhuijzen P."/>
            <person name="Goolsby J.A."/>
            <person name="Tidwell J."/>
            <person name="Bellgard S.E."/>
            <person name="Bellgard M.I."/>
        </authorList>
    </citation>
    <scope>NUCLEOTIDE SEQUENCE</scope>
    <source>
        <tissue evidence="1">Shoot tissue taken approximately 20 cm above the soil surface</tissue>
    </source>
</reference>
<dbReference type="AlphaFoldDB" id="A0A0A8YSE8"/>
<name>A0A0A8YSE8_ARUDO</name>
<organism evidence="1">
    <name type="scientific">Arundo donax</name>
    <name type="common">Giant reed</name>
    <name type="synonym">Donax arundinaceus</name>
    <dbReference type="NCBI Taxonomy" id="35708"/>
    <lineage>
        <taxon>Eukaryota</taxon>
        <taxon>Viridiplantae</taxon>
        <taxon>Streptophyta</taxon>
        <taxon>Embryophyta</taxon>
        <taxon>Tracheophyta</taxon>
        <taxon>Spermatophyta</taxon>
        <taxon>Magnoliopsida</taxon>
        <taxon>Liliopsida</taxon>
        <taxon>Poales</taxon>
        <taxon>Poaceae</taxon>
        <taxon>PACMAD clade</taxon>
        <taxon>Arundinoideae</taxon>
        <taxon>Arundineae</taxon>
        <taxon>Arundo</taxon>
    </lineage>
</organism>
<dbReference type="EMBL" id="GBRH01272523">
    <property type="protein sequence ID" value="JAD25372.1"/>
    <property type="molecule type" value="Transcribed_RNA"/>
</dbReference>